<accession>A0ABN0ZV77</accession>
<feature type="region of interest" description="Disordered" evidence="1">
    <location>
        <begin position="26"/>
        <end position="45"/>
    </location>
</feature>
<dbReference type="PIRSF" id="PIRSF012509">
    <property type="entry name" value="CamS"/>
    <property type="match status" value="1"/>
</dbReference>
<protein>
    <submittedName>
        <fullName evidence="3">CamS family sex pheromone protein</fullName>
    </submittedName>
</protein>
<dbReference type="CDD" id="cd13441">
    <property type="entry name" value="CamS_repeat_1"/>
    <property type="match status" value="1"/>
</dbReference>
<dbReference type="CDD" id="cd13440">
    <property type="entry name" value="CamS_repeat_2"/>
    <property type="match status" value="1"/>
</dbReference>
<evidence type="ECO:0000313" key="4">
    <source>
        <dbReference type="Proteomes" id="UP001500740"/>
    </source>
</evidence>
<feature type="compositionally biased region" description="Acidic residues" evidence="1">
    <location>
        <begin position="26"/>
        <end position="40"/>
    </location>
</feature>
<gene>
    <name evidence="3" type="ORF">GCM10008935_14380</name>
</gene>
<proteinExistence type="predicted"/>
<feature type="chain" id="PRO_5045037619" evidence="2">
    <location>
        <begin position="21"/>
        <end position="396"/>
    </location>
</feature>
<dbReference type="Proteomes" id="UP001500740">
    <property type="component" value="Unassembled WGS sequence"/>
</dbReference>
<keyword evidence="2" id="KW-0732">Signal</keyword>
<dbReference type="RefSeq" id="WP_343782752.1">
    <property type="nucleotide sequence ID" value="NZ_BAAACZ010000010.1"/>
</dbReference>
<evidence type="ECO:0000256" key="2">
    <source>
        <dbReference type="SAM" id="SignalP"/>
    </source>
</evidence>
<keyword evidence="4" id="KW-1185">Reference proteome</keyword>
<reference evidence="3 4" key="1">
    <citation type="journal article" date="2019" name="Int. J. Syst. Evol. Microbiol.">
        <title>The Global Catalogue of Microorganisms (GCM) 10K type strain sequencing project: providing services to taxonomists for standard genome sequencing and annotation.</title>
        <authorList>
            <consortium name="The Broad Institute Genomics Platform"/>
            <consortium name="The Broad Institute Genome Sequencing Center for Infectious Disease"/>
            <person name="Wu L."/>
            <person name="Ma J."/>
        </authorList>
    </citation>
    <scope>NUCLEOTIDE SEQUENCE [LARGE SCALE GENOMIC DNA]</scope>
    <source>
        <strain evidence="3 4">JCM 14193</strain>
    </source>
</reference>
<name>A0ABN0ZV77_9BACI</name>
<evidence type="ECO:0000313" key="3">
    <source>
        <dbReference type="EMBL" id="GAA0460175.1"/>
    </source>
</evidence>
<comment type="caution">
    <text evidence="3">The sequence shown here is derived from an EMBL/GenBank/DDBJ whole genome shotgun (WGS) entry which is preliminary data.</text>
</comment>
<dbReference type="EMBL" id="BAAACZ010000010">
    <property type="protein sequence ID" value="GAA0460175.1"/>
    <property type="molecule type" value="Genomic_DNA"/>
</dbReference>
<dbReference type="PROSITE" id="PS51257">
    <property type="entry name" value="PROKAR_LIPOPROTEIN"/>
    <property type="match status" value="1"/>
</dbReference>
<feature type="signal peptide" evidence="2">
    <location>
        <begin position="1"/>
        <end position="20"/>
    </location>
</feature>
<sequence>MKRLLGISTFLIIMLTTACAPTFETEEEVVQDPEDEQQPEEDQRMIVSPDSLDTNDYRMVLPYQPSAARGTITNQVANRYDIDEFEQGLTRLAKNAFDPEEYLFQEGQYLGSSLVYSIIDSLNPERPDDLQDELDEAVDEDNDDLIEEIEEEMEDYHEENPRVFSHVLEQNFLTREGDNRVELGGVAIGIALKSEYNFSVNFGPTLNEQIEMDDMLEVGYDVSDAILQRIREIEELQDVPVLVALYRENDRNAAVPGNFVAQSVVSPGDMLVSDWETVDENNVLFPSSEAEDDYYEDSEMVAEFTADVSEYFPNYIGVIGRGFYQGDELRSMSINIPVEFNGSQEVVGFTQHVASLMVEHFPPYFDLEVTIESPSKQESVLFRRAGDEEVTHHIYQ</sequence>
<evidence type="ECO:0000256" key="1">
    <source>
        <dbReference type="SAM" id="MobiDB-lite"/>
    </source>
</evidence>
<dbReference type="Gene3D" id="3.10.570.10">
    <property type="entry name" value="sex pheromone staph- cam373 precursor domain"/>
    <property type="match status" value="1"/>
</dbReference>
<dbReference type="Pfam" id="PF07537">
    <property type="entry name" value="CamS"/>
    <property type="match status" value="1"/>
</dbReference>
<organism evidence="3 4">
    <name type="scientific">Alkalibacillus silvisoli</name>
    <dbReference type="NCBI Taxonomy" id="392823"/>
    <lineage>
        <taxon>Bacteria</taxon>
        <taxon>Bacillati</taxon>
        <taxon>Bacillota</taxon>
        <taxon>Bacilli</taxon>
        <taxon>Bacillales</taxon>
        <taxon>Bacillaceae</taxon>
        <taxon>Alkalibacillus</taxon>
    </lineage>
</organism>
<dbReference type="InterPro" id="IPR011426">
    <property type="entry name" value="CamS"/>
</dbReference>